<comment type="caution">
    <text evidence="2">The sequence shown here is derived from an EMBL/GenBank/DDBJ whole genome shotgun (WGS) entry which is preliminary data.</text>
</comment>
<evidence type="ECO:0000313" key="2">
    <source>
        <dbReference type="EMBL" id="KNE00336.1"/>
    </source>
</evidence>
<feature type="region of interest" description="Disordered" evidence="1">
    <location>
        <begin position="305"/>
        <end position="324"/>
    </location>
</feature>
<sequence length="324" mass="34497">MDLRLVVLVVIHGGNQRARNSNKTVVISLLEVHVDNTTGPCVGHLARVDRADLLELSWLHLVTTVFREENWNAQVLVVLGEVLVARIFPGRRTAPRVHVDTEKVCSFVLRATGKVVSKLHSDGNVVVGRVTHGDRSVVLLLEVGLSVSNGGLHVSRSNGVVGLVGNLVTGKETQDVGVVVESVHDGGVSLQQLGVPRRAVSVDGVLWLGQVGNDIDTGIVQRLHTLGVVLGGVQGVHSDDVGVQVLQVRNVSLTSVWVGQWVDVTIGGSEVDSVLLVGNASHQELGAIIGEVELVAYNFDLRQGGRGRAKGHCGGEQRAKEHSE</sequence>
<evidence type="ECO:0000313" key="3">
    <source>
        <dbReference type="Proteomes" id="UP000037122"/>
    </source>
</evidence>
<feature type="compositionally biased region" description="Basic and acidic residues" evidence="1">
    <location>
        <begin position="313"/>
        <end position="324"/>
    </location>
</feature>
<reference evidence="3" key="1">
    <citation type="journal article" date="2015" name="BMC Genomics">
        <title>Draft genome of a commonly misdiagnosed multidrug resistant pathogen Candida auris.</title>
        <authorList>
            <person name="Chatterjee S."/>
            <person name="Alampalli S.V."/>
            <person name="Nageshan R.K."/>
            <person name="Chettiar S.T."/>
            <person name="Joshi S."/>
            <person name="Tatu U.S."/>
        </authorList>
    </citation>
    <scope>NUCLEOTIDE SEQUENCE [LARGE SCALE GENOMIC DNA]</scope>
    <source>
        <strain evidence="3">6684</strain>
    </source>
</reference>
<proteinExistence type="predicted"/>
<gene>
    <name evidence="2" type="ORF">QG37_02360</name>
</gene>
<dbReference type="EMBL" id="LGST01000018">
    <property type="protein sequence ID" value="KNE00336.1"/>
    <property type="molecule type" value="Genomic_DNA"/>
</dbReference>
<dbReference type="Proteomes" id="UP000037122">
    <property type="component" value="Unassembled WGS sequence"/>
</dbReference>
<accession>A0A0L0P2R5</accession>
<evidence type="ECO:0000256" key="1">
    <source>
        <dbReference type="SAM" id="MobiDB-lite"/>
    </source>
</evidence>
<protein>
    <submittedName>
        <fullName evidence="2">Uncharacterized protein</fullName>
    </submittedName>
</protein>
<name>A0A0L0P2R5_CANAR</name>
<dbReference type="VEuPathDB" id="FungiDB:QG37_02360"/>
<dbReference type="AlphaFoldDB" id="A0A0L0P2R5"/>
<organism evidence="2 3">
    <name type="scientific">Candidozyma auris</name>
    <name type="common">Yeast</name>
    <name type="synonym">Candida auris</name>
    <dbReference type="NCBI Taxonomy" id="498019"/>
    <lineage>
        <taxon>Eukaryota</taxon>
        <taxon>Fungi</taxon>
        <taxon>Dikarya</taxon>
        <taxon>Ascomycota</taxon>
        <taxon>Saccharomycotina</taxon>
        <taxon>Pichiomycetes</taxon>
        <taxon>Metschnikowiaceae</taxon>
        <taxon>Candidozyma</taxon>
    </lineage>
</organism>